<gene>
    <name evidence="1" type="ORF">EGD98_18820</name>
</gene>
<accession>A0A8J7YGQ0</accession>
<name>A0A8J7YGQ0_9EURY</name>
<reference evidence="1" key="1">
    <citation type="submission" date="2021-06" db="EMBL/GenBank/DDBJ databases">
        <title>Halomicroarcula sp. F24A a new haloarchaeum isolated from saline soil.</title>
        <authorList>
            <person name="Duran-Viseras A."/>
            <person name="Sanchez-Porro C."/>
            <person name="Ventosa A."/>
        </authorList>
    </citation>
    <scope>NUCLEOTIDE SEQUENCE</scope>
    <source>
        <strain evidence="1">F24A</strain>
    </source>
</reference>
<dbReference type="Proteomes" id="UP000783863">
    <property type="component" value="Unassembled WGS sequence"/>
</dbReference>
<organism evidence="1 2">
    <name type="scientific">Haloarcula salinisoli</name>
    <dbReference type="NCBI Taxonomy" id="2487746"/>
    <lineage>
        <taxon>Archaea</taxon>
        <taxon>Methanobacteriati</taxon>
        <taxon>Methanobacteriota</taxon>
        <taxon>Stenosarchaea group</taxon>
        <taxon>Halobacteria</taxon>
        <taxon>Halobacteriales</taxon>
        <taxon>Haloarculaceae</taxon>
        <taxon>Haloarcula</taxon>
    </lineage>
</organism>
<proteinExistence type="predicted"/>
<sequence length="220" mass="25104">MAADDPDFAYQLQTLAEATVSPDRRLSDTDRTRLSAAKRTVDQNYYELDEYIDGDLATNPIFLCHQSNRQEEAFEVLRLLHNYLSSLYSFNETVRVLFNRQTASQYTLTQGDFTPASGGTTKSYYGRKLGFLRGLRTDFQHGGFSCLSFEKAGELGAFGGYHIVFDEPAFLQESGLNEPSRFLRDSNGQEQRHPLCYLGQFQQDTLQAFYDDTVAWFEDV</sequence>
<evidence type="ECO:0000313" key="1">
    <source>
        <dbReference type="EMBL" id="MBX0305700.1"/>
    </source>
</evidence>
<protein>
    <submittedName>
        <fullName evidence="1">Uncharacterized protein</fullName>
    </submittedName>
</protein>
<evidence type="ECO:0000313" key="2">
    <source>
        <dbReference type="Proteomes" id="UP000783863"/>
    </source>
</evidence>
<comment type="caution">
    <text evidence="1">The sequence shown here is derived from an EMBL/GenBank/DDBJ whole genome shotgun (WGS) entry which is preliminary data.</text>
</comment>
<keyword evidence="2" id="KW-1185">Reference proteome</keyword>
<dbReference type="RefSeq" id="WP_220589894.1">
    <property type="nucleotide sequence ID" value="NZ_RKLQ01000005.1"/>
</dbReference>
<dbReference type="AlphaFoldDB" id="A0A8J7YGQ0"/>
<dbReference type="EMBL" id="RKLQ01000005">
    <property type="protein sequence ID" value="MBX0305700.1"/>
    <property type="molecule type" value="Genomic_DNA"/>
</dbReference>